<dbReference type="SUPFAM" id="SSF56281">
    <property type="entry name" value="Metallo-hydrolase/oxidoreductase"/>
    <property type="match status" value="1"/>
</dbReference>
<dbReference type="Gene3D" id="3.60.15.10">
    <property type="entry name" value="Ribonuclease Z/Hydroxyacylglutathione hydrolase-like"/>
    <property type="match status" value="1"/>
</dbReference>
<dbReference type="Pfam" id="PF19583">
    <property type="entry name" value="ODP"/>
    <property type="match status" value="1"/>
</dbReference>
<sequence length="405" mass="46208">MNSVVYTRLTDNLHMLQYRDYETKYFEGLWHIPEGVTYNSFVLETNEGLVVFDTWKRSLGKLYVDEFSKHFDVKDIKYLVTHHMEPDHSGSIPYLLASNPNMIVLGHVLSKGMIESFYQVKPGFNAVKDGETLKLGGFTIKFIHTPWLHWPETIMSYIEEEGALLTCDAFGSYGIPSKAYYDELSPEERTGFTRYMAKYFANIIGHFRDWVVKNVEKLSQLNMKISTILPAHGVLYRGGDVAGVVEKYKRLGVGEPISGKTVIVYSSMYGFVEDIVNLMIEHLEKNNIKPVIHGFTDKKWSDISEIIADVYQAENLIIATATYEAKTFPIMKHVSELIIEKTPVNKNILIIALYGWGGKAGSELEELFTRHGFRNLDVIEFRAGQHQAVWGQLKDRLSKIVRGNG</sequence>
<dbReference type="CDD" id="cd07709">
    <property type="entry name" value="flavodiiron_proteins_MBL-fold"/>
    <property type="match status" value="1"/>
</dbReference>
<reference evidence="2" key="1">
    <citation type="journal article" date="2020" name="mSystems">
        <title>Genome- and Community-Level Interaction Insights into Carbon Utilization and Element Cycling Functions of Hydrothermarchaeota in Hydrothermal Sediment.</title>
        <authorList>
            <person name="Zhou Z."/>
            <person name="Liu Y."/>
            <person name="Xu W."/>
            <person name="Pan J."/>
            <person name="Luo Z.H."/>
            <person name="Li M."/>
        </authorList>
    </citation>
    <scope>NUCLEOTIDE SEQUENCE [LARGE SCALE GENOMIC DNA]</scope>
    <source>
        <strain evidence="2">SpSt-23</strain>
    </source>
</reference>
<dbReference type="GO" id="GO:0010181">
    <property type="term" value="F:FMN binding"/>
    <property type="evidence" value="ECO:0007669"/>
    <property type="project" value="InterPro"/>
</dbReference>
<dbReference type="PANTHER" id="PTHR43717:SF1">
    <property type="entry name" value="ANAEROBIC NITRIC OXIDE REDUCTASE FLAVORUBREDOXIN"/>
    <property type="match status" value="1"/>
</dbReference>
<accession>A0A7C2BJY6</accession>
<dbReference type="InterPro" id="IPR008254">
    <property type="entry name" value="Flavodoxin/NO_synth"/>
</dbReference>
<protein>
    <submittedName>
        <fullName evidence="2">FprA family A-type flavoprotein</fullName>
    </submittedName>
</protein>
<gene>
    <name evidence="2" type="ORF">ENP55_00905</name>
</gene>
<evidence type="ECO:0000259" key="1">
    <source>
        <dbReference type="PROSITE" id="PS50902"/>
    </source>
</evidence>
<feature type="domain" description="Flavodoxin-like" evidence="1">
    <location>
        <begin position="261"/>
        <end position="405"/>
    </location>
</feature>
<dbReference type="PROSITE" id="PS50902">
    <property type="entry name" value="FLAVODOXIN_LIKE"/>
    <property type="match status" value="1"/>
</dbReference>
<dbReference type="SUPFAM" id="SSF52218">
    <property type="entry name" value="Flavoproteins"/>
    <property type="match status" value="1"/>
</dbReference>
<dbReference type="InterPro" id="IPR029039">
    <property type="entry name" value="Flavoprotein-like_sf"/>
</dbReference>
<dbReference type="PANTHER" id="PTHR43717">
    <property type="entry name" value="ANAEROBIC NITRIC OXIDE REDUCTASE FLAVORUBREDOXIN"/>
    <property type="match status" value="1"/>
</dbReference>
<organism evidence="2">
    <name type="scientific">Thermosphaera aggregans</name>
    <dbReference type="NCBI Taxonomy" id="54254"/>
    <lineage>
        <taxon>Archaea</taxon>
        <taxon>Thermoproteota</taxon>
        <taxon>Thermoprotei</taxon>
        <taxon>Desulfurococcales</taxon>
        <taxon>Desulfurococcaceae</taxon>
        <taxon>Thermosphaera</taxon>
    </lineage>
</organism>
<dbReference type="EMBL" id="DSJT01000003">
    <property type="protein sequence ID" value="HEF86874.1"/>
    <property type="molecule type" value="Genomic_DNA"/>
</dbReference>
<comment type="caution">
    <text evidence="2">The sequence shown here is derived from an EMBL/GenBank/DDBJ whole genome shotgun (WGS) entry which is preliminary data.</text>
</comment>
<dbReference type="InterPro" id="IPR001279">
    <property type="entry name" value="Metallo-B-lactamas"/>
</dbReference>
<name>A0A7C2BJY6_9CREN</name>
<dbReference type="SMART" id="SM00849">
    <property type="entry name" value="Lactamase_B"/>
    <property type="match status" value="1"/>
</dbReference>
<dbReference type="InterPro" id="IPR036866">
    <property type="entry name" value="RibonucZ/Hydroxyglut_hydro"/>
</dbReference>
<evidence type="ECO:0000313" key="2">
    <source>
        <dbReference type="EMBL" id="HEF86874.1"/>
    </source>
</evidence>
<dbReference type="InterPro" id="IPR045761">
    <property type="entry name" value="ODP_dom"/>
</dbReference>
<dbReference type="AlphaFoldDB" id="A0A7C2BJY6"/>
<proteinExistence type="predicted"/>
<dbReference type="Gene3D" id="3.40.50.360">
    <property type="match status" value="1"/>
</dbReference>